<comment type="caution">
    <text evidence="2">The sequence shown here is derived from an EMBL/GenBank/DDBJ whole genome shotgun (WGS) entry which is preliminary data.</text>
</comment>
<keyword evidence="1" id="KW-0732">Signal</keyword>
<accession>A0A101LUK4</accession>
<geneLocation type="mitochondrion" evidence="2"/>
<evidence type="ECO:0008006" key="3">
    <source>
        <dbReference type="Google" id="ProtNLM"/>
    </source>
</evidence>
<evidence type="ECO:0000313" key="2">
    <source>
        <dbReference type="EMBL" id="KUM45433.1"/>
    </source>
</evidence>
<dbReference type="AlphaFoldDB" id="A0A101LUK4"/>
<proteinExistence type="predicted"/>
<evidence type="ECO:0000256" key="1">
    <source>
        <dbReference type="SAM" id="SignalP"/>
    </source>
</evidence>
<reference evidence="2" key="1">
    <citation type="journal article" date="2015" name="Genome Biol. Evol.">
        <title>Organellar Genomes of White Spruce (Picea glauca): Assembly and Annotation.</title>
        <authorList>
            <person name="Jackman S.D."/>
            <person name="Warren R.L."/>
            <person name="Gibb E.A."/>
            <person name="Vandervalk B.P."/>
            <person name="Mohamadi H."/>
            <person name="Chu J."/>
            <person name="Raymond A."/>
            <person name="Pleasance S."/>
            <person name="Coope R."/>
            <person name="Wildung M.R."/>
            <person name="Ritland C.E."/>
            <person name="Bousquet J."/>
            <person name="Jones S.J."/>
            <person name="Bohlmann J."/>
            <person name="Birol I."/>
        </authorList>
    </citation>
    <scope>NUCLEOTIDE SEQUENCE [LARGE SCALE GENOMIC DNA]</scope>
    <source>
        <tissue evidence="2">Flushing bud</tissue>
    </source>
</reference>
<gene>
    <name evidence="2" type="ORF">ABT39_MTgene2700</name>
</gene>
<keyword evidence="2" id="KW-0496">Mitochondrion</keyword>
<feature type="signal peptide" evidence="1">
    <location>
        <begin position="1"/>
        <end position="20"/>
    </location>
</feature>
<feature type="chain" id="PRO_5007100105" description="Secreted protein" evidence="1">
    <location>
        <begin position="21"/>
        <end position="79"/>
    </location>
</feature>
<organism evidence="2">
    <name type="scientific">Picea glauca</name>
    <name type="common">White spruce</name>
    <name type="synonym">Pinus glauca</name>
    <dbReference type="NCBI Taxonomy" id="3330"/>
    <lineage>
        <taxon>Eukaryota</taxon>
        <taxon>Viridiplantae</taxon>
        <taxon>Streptophyta</taxon>
        <taxon>Embryophyta</taxon>
        <taxon>Tracheophyta</taxon>
        <taxon>Spermatophyta</taxon>
        <taxon>Pinopsida</taxon>
        <taxon>Pinidae</taxon>
        <taxon>Conifers I</taxon>
        <taxon>Pinales</taxon>
        <taxon>Pinaceae</taxon>
        <taxon>Picea</taxon>
    </lineage>
</organism>
<protein>
    <recommendedName>
        <fullName evidence="3">Secreted protein</fullName>
    </recommendedName>
</protein>
<dbReference type="EMBL" id="LKAM01000019">
    <property type="protein sequence ID" value="KUM45433.1"/>
    <property type="molecule type" value="Genomic_DNA"/>
</dbReference>
<name>A0A101LUK4_PICGL</name>
<sequence length="79" mass="8859">MLSSLLFAMLPVAMLPLSRYASFSDSRITTLTTRFLSACLRSWALSPSFPWPLKKLCEGLSLPLNKTGHFLFFSSKTEV</sequence>